<dbReference type="GeneID" id="111121978"/>
<dbReference type="RefSeq" id="XP_022319188.1">
    <property type="nucleotide sequence ID" value="XM_022463480.1"/>
</dbReference>
<evidence type="ECO:0000313" key="3">
    <source>
        <dbReference type="RefSeq" id="XP_022319188.1"/>
    </source>
</evidence>
<dbReference type="Proteomes" id="UP000694844">
    <property type="component" value="Chromosome 2"/>
</dbReference>
<gene>
    <name evidence="3" type="primary">LOC111121978</name>
</gene>
<protein>
    <submittedName>
        <fullName evidence="3">Uncharacterized protein LOC111121978 isoform X2</fullName>
    </submittedName>
</protein>
<organism evidence="2 3">
    <name type="scientific">Crassostrea virginica</name>
    <name type="common">Eastern oyster</name>
    <dbReference type="NCBI Taxonomy" id="6565"/>
    <lineage>
        <taxon>Eukaryota</taxon>
        <taxon>Metazoa</taxon>
        <taxon>Spiralia</taxon>
        <taxon>Lophotrochozoa</taxon>
        <taxon>Mollusca</taxon>
        <taxon>Bivalvia</taxon>
        <taxon>Autobranchia</taxon>
        <taxon>Pteriomorphia</taxon>
        <taxon>Ostreida</taxon>
        <taxon>Ostreoidea</taxon>
        <taxon>Ostreidae</taxon>
        <taxon>Crassostrea</taxon>
    </lineage>
</organism>
<keyword evidence="2" id="KW-1185">Reference proteome</keyword>
<sequence length="235" mass="27311">MEKMKVLVMVLSAVIVKDLDLLQEKSPETNTDESVLTKIKNGLHSIKVSKLDSSIVEQQLDQFTKWEEGAEMTQMNQIPVEKLPHFLDHLLEVYQDSGLTEEDRKKWDGILFAKDWTSRFVEWKFNVDTVAESGVQGARYGIIAFAKSPDGKFVDCMLAIYKLDFKLAPKMYLKDNSILWGLYTWSTVEKISIDRSIHRGEITRFQNFFRHKALMEFKSTGIMDRISYTEEKRLL</sequence>
<evidence type="ECO:0000313" key="2">
    <source>
        <dbReference type="Proteomes" id="UP000694844"/>
    </source>
</evidence>
<feature type="signal peptide" evidence="1">
    <location>
        <begin position="1"/>
        <end position="21"/>
    </location>
</feature>
<dbReference type="OrthoDB" id="5951315at2759"/>
<reference evidence="3" key="1">
    <citation type="submission" date="2025-08" db="UniProtKB">
        <authorList>
            <consortium name="RefSeq"/>
        </authorList>
    </citation>
    <scope>IDENTIFICATION</scope>
    <source>
        <tissue evidence="3">Whole sample</tissue>
    </source>
</reference>
<feature type="chain" id="PRO_5034650161" evidence="1">
    <location>
        <begin position="22"/>
        <end position="235"/>
    </location>
</feature>
<evidence type="ECO:0000256" key="1">
    <source>
        <dbReference type="SAM" id="SignalP"/>
    </source>
</evidence>
<dbReference type="AlphaFoldDB" id="A0A8B8CTP8"/>
<proteinExistence type="predicted"/>
<keyword evidence="1" id="KW-0732">Signal</keyword>
<accession>A0A8B8CTP8</accession>
<name>A0A8B8CTP8_CRAVI</name>